<name>X1AC72_9ZZZZ</name>
<comment type="caution">
    <text evidence="2">The sequence shown here is derived from an EMBL/GenBank/DDBJ whole genome shotgun (WGS) entry which is preliminary data.</text>
</comment>
<feature type="domain" description="TaqI-like C-terminal specificity" evidence="1">
    <location>
        <begin position="136"/>
        <end position="233"/>
    </location>
</feature>
<evidence type="ECO:0000313" key="2">
    <source>
        <dbReference type="EMBL" id="GAG67522.1"/>
    </source>
</evidence>
<organism evidence="2">
    <name type="scientific">marine sediment metagenome</name>
    <dbReference type="NCBI Taxonomy" id="412755"/>
    <lineage>
        <taxon>unclassified sequences</taxon>
        <taxon>metagenomes</taxon>
        <taxon>ecological metagenomes</taxon>
    </lineage>
</organism>
<protein>
    <recommendedName>
        <fullName evidence="1">TaqI-like C-terminal specificity domain-containing protein</fullName>
    </recommendedName>
</protein>
<dbReference type="Pfam" id="PF12950">
    <property type="entry name" value="TaqI_C"/>
    <property type="match status" value="1"/>
</dbReference>
<reference evidence="2" key="1">
    <citation type="journal article" date="2014" name="Front. Microbiol.">
        <title>High frequency of phylogenetically diverse reductive dehalogenase-homologous genes in deep subseafloor sedimentary metagenomes.</title>
        <authorList>
            <person name="Kawai M."/>
            <person name="Futagami T."/>
            <person name="Toyoda A."/>
            <person name="Takaki Y."/>
            <person name="Nishi S."/>
            <person name="Hori S."/>
            <person name="Arai W."/>
            <person name="Tsubouchi T."/>
            <person name="Morono Y."/>
            <person name="Uchiyama I."/>
            <person name="Ito T."/>
            <person name="Fujiyama A."/>
            <person name="Inagaki F."/>
            <person name="Takami H."/>
        </authorList>
    </citation>
    <scope>NUCLEOTIDE SEQUENCE</scope>
    <source>
        <strain evidence="2">Expedition CK06-06</strain>
    </source>
</reference>
<sequence length="342" mass="40723">MKNNNLNLLGDYFSIRNGLILIKDEIFILKEDNQIIFDGDDILIKIDDKFTKLNPLEKKRLKKVYKSRAVKPYGYLLEEQEGYLLFFNKSEFEQSDIGERDIKISKLYPNLSKYLKQFEQELKETLENANENCYDFYFPRRGSHIRQDRDKGLVNLEPLYDNSPKIFFKFISKENIFGYALDQYYATSDTYFLWSKKPTEFPLLFLLAYLNSSIVSFIFKSKSLAVKRSKTKIENGIPLPAFSKFKTKEKHSIIELIQLLTEWLVYSVNTFKESDVYLIISQLESSYYLQTAENLTYKDRIIKAMNDNDAKYIQEFINNLFYQLFDLDENRIDYLTKEYYNV</sequence>
<gene>
    <name evidence="2" type="ORF">S01H4_04906</name>
</gene>
<proteinExistence type="predicted"/>
<dbReference type="AlphaFoldDB" id="X1AC72"/>
<evidence type="ECO:0000259" key="1">
    <source>
        <dbReference type="Pfam" id="PF12950"/>
    </source>
</evidence>
<dbReference type="EMBL" id="BART01001363">
    <property type="protein sequence ID" value="GAG67522.1"/>
    <property type="molecule type" value="Genomic_DNA"/>
</dbReference>
<dbReference type="InterPro" id="IPR025931">
    <property type="entry name" value="TaqI_C"/>
</dbReference>
<accession>X1AC72</accession>